<feature type="non-terminal residue" evidence="2">
    <location>
        <position position="1"/>
    </location>
</feature>
<name>A0AAD6UXN3_9AGAR</name>
<reference evidence="2" key="1">
    <citation type="submission" date="2023-03" db="EMBL/GenBank/DDBJ databases">
        <title>Massive genome expansion in bonnet fungi (Mycena s.s.) driven by repeated elements and novel gene families across ecological guilds.</title>
        <authorList>
            <consortium name="Lawrence Berkeley National Laboratory"/>
            <person name="Harder C.B."/>
            <person name="Miyauchi S."/>
            <person name="Viragh M."/>
            <person name="Kuo A."/>
            <person name="Thoen E."/>
            <person name="Andreopoulos B."/>
            <person name="Lu D."/>
            <person name="Skrede I."/>
            <person name="Drula E."/>
            <person name="Henrissat B."/>
            <person name="Morin E."/>
            <person name="Kohler A."/>
            <person name="Barry K."/>
            <person name="LaButti K."/>
            <person name="Morin E."/>
            <person name="Salamov A."/>
            <person name="Lipzen A."/>
            <person name="Mereny Z."/>
            <person name="Hegedus B."/>
            <person name="Baldrian P."/>
            <person name="Stursova M."/>
            <person name="Weitz H."/>
            <person name="Taylor A."/>
            <person name="Grigoriev I.V."/>
            <person name="Nagy L.G."/>
            <person name="Martin F."/>
            <person name="Kauserud H."/>
        </authorList>
    </citation>
    <scope>NUCLEOTIDE SEQUENCE</scope>
    <source>
        <strain evidence="2">9144</strain>
    </source>
</reference>
<accession>A0AAD6UXN3</accession>
<protein>
    <recommendedName>
        <fullName evidence="1">F-box domain-containing protein</fullName>
    </recommendedName>
</protein>
<comment type="caution">
    <text evidence="2">The sequence shown here is derived from an EMBL/GenBank/DDBJ whole genome shotgun (WGS) entry which is preliminary data.</text>
</comment>
<dbReference type="InterPro" id="IPR001810">
    <property type="entry name" value="F-box_dom"/>
</dbReference>
<dbReference type="Proteomes" id="UP001219525">
    <property type="component" value="Unassembled WGS sequence"/>
</dbReference>
<evidence type="ECO:0000313" key="2">
    <source>
        <dbReference type="EMBL" id="KAJ7196856.1"/>
    </source>
</evidence>
<gene>
    <name evidence="2" type="ORF">GGX14DRAFT_319293</name>
</gene>
<dbReference type="Pfam" id="PF12937">
    <property type="entry name" value="F-box-like"/>
    <property type="match status" value="1"/>
</dbReference>
<evidence type="ECO:0000313" key="3">
    <source>
        <dbReference type="Proteomes" id="UP001219525"/>
    </source>
</evidence>
<feature type="domain" description="F-box" evidence="1">
    <location>
        <begin position="64"/>
        <end position="113"/>
    </location>
</feature>
<keyword evidence="3" id="KW-1185">Reference proteome</keyword>
<evidence type="ECO:0000259" key="1">
    <source>
        <dbReference type="Pfam" id="PF12937"/>
    </source>
</evidence>
<dbReference type="AlphaFoldDB" id="A0AAD6UXN3"/>
<dbReference type="Gene3D" id="1.20.1280.50">
    <property type="match status" value="1"/>
</dbReference>
<proteinExistence type="predicted"/>
<feature type="non-terminal residue" evidence="2">
    <location>
        <position position="113"/>
    </location>
</feature>
<sequence length="113" mass="12841">SPCPDLLLNNLTPTDLQLHQIRKSIQGAYEDISRLQDAINRLPAQLEALQSFVERHRGVASVVRRLPNEILFEIFMHSLNTKLPLFNSKNALSNIIRVCARWRAVALASPSLW</sequence>
<dbReference type="EMBL" id="JARJCW010000081">
    <property type="protein sequence ID" value="KAJ7196856.1"/>
    <property type="molecule type" value="Genomic_DNA"/>
</dbReference>
<organism evidence="2 3">
    <name type="scientific">Mycena pura</name>
    <dbReference type="NCBI Taxonomy" id="153505"/>
    <lineage>
        <taxon>Eukaryota</taxon>
        <taxon>Fungi</taxon>
        <taxon>Dikarya</taxon>
        <taxon>Basidiomycota</taxon>
        <taxon>Agaricomycotina</taxon>
        <taxon>Agaricomycetes</taxon>
        <taxon>Agaricomycetidae</taxon>
        <taxon>Agaricales</taxon>
        <taxon>Marasmiineae</taxon>
        <taxon>Mycenaceae</taxon>
        <taxon>Mycena</taxon>
    </lineage>
</organism>